<gene>
    <name evidence="5" type="ORF">THRCLA_00913</name>
</gene>
<dbReference type="SUPFAM" id="SSF52047">
    <property type="entry name" value="RNI-like"/>
    <property type="match status" value="1"/>
</dbReference>
<keyword evidence="1" id="KW-0343">GTPase activation</keyword>
<dbReference type="InterPro" id="IPR027038">
    <property type="entry name" value="RanGap"/>
</dbReference>
<dbReference type="Proteomes" id="UP000243217">
    <property type="component" value="Unassembled WGS sequence"/>
</dbReference>
<dbReference type="STRING" id="74557.A0A1W0AA66"/>
<dbReference type="EMBL" id="JNBS01000279">
    <property type="protein sequence ID" value="OQS07079.1"/>
    <property type="molecule type" value="Genomic_DNA"/>
</dbReference>
<dbReference type="SMART" id="SM00368">
    <property type="entry name" value="LRR_RI"/>
    <property type="match status" value="6"/>
</dbReference>
<evidence type="ECO:0000256" key="2">
    <source>
        <dbReference type="ARBA" id="ARBA00022614"/>
    </source>
</evidence>
<dbReference type="GO" id="GO:0006913">
    <property type="term" value="P:nucleocytoplasmic transport"/>
    <property type="evidence" value="ECO:0007669"/>
    <property type="project" value="TreeGrafter"/>
</dbReference>
<evidence type="ECO:0000256" key="4">
    <source>
        <dbReference type="SAM" id="MobiDB-lite"/>
    </source>
</evidence>
<evidence type="ECO:0000313" key="6">
    <source>
        <dbReference type="Proteomes" id="UP000243217"/>
    </source>
</evidence>
<dbReference type="GO" id="GO:0005634">
    <property type="term" value="C:nucleus"/>
    <property type="evidence" value="ECO:0007669"/>
    <property type="project" value="TreeGrafter"/>
</dbReference>
<keyword evidence="6" id="KW-1185">Reference proteome</keyword>
<protein>
    <submittedName>
        <fullName evidence="5">Uncharacterized protein</fullName>
    </submittedName>
</protein>
<dbReference type="InterPro" id="IPR001611">
    <property type="entry name" value="Leu-rich_rpt"/>
</dbReference>
<organism evidence="5 6">
    <name type="scientific">Thraustotheca clavata</name>
    <dbReference type="NCBI Taxonomy" id="74557"/>
    <lineage>
        <taxon>Eukaryota</taxon>
        <taxon>Sar</taxon>
        <taxon>Stramenopiles</taxon>
        <taxon>Oomycota</taxon>
        <taxon>Saprolegniomycetes</taxon>
        <taxon>Saprolegniales</taxon>
        <taxon>Achlyaceae</taxon>
        <taxon>Thraustotheca</taxon>
    </lineage>
</organism>
<name>A0A1W0AA66_9STRA</name>
<dbReference type="GO" id="GO:0031267">
    <property type="term" value="F:small GTPase binding"/>
    <property type="evidence" value="ECO:0007669"/>
    <property type="project" value="TreeGrafter"/>
</dbReference>
<evidence type="ECO:0000256" key="1">
    <source>
        <dbReference type="ARBA" id="ARBA00022468"/>
    </source>
</evidence>
<dbReference type="GO" id="GO:0048471">
    <property type="term" value="C:perinuclear region of cytoplasm"/>
    <property type="evidence" value="ECO:0007669"/>
    <property type="project" value="TreeGrafter"/>
</dbReference>
<dbReference type="GO" id="GO:0005096">
    <property type="term" value="F:GTPase activator activity"/>
    <property type="evidence" value="ECO:0007669"/>
    <property type="project" value="UniProtKB-KW"/>
</dbReference>
<evidence type="ECO:0000313" key="5">
    <source>
        <dbReference type="EMBL" id="OQS07079.1"/>
    </source>
</evidence>
<dbReference type="PANTHER" id="PTHR24113:SF12">
    <property type="entry name" value="RAN GTPASE-ACTIVATING PROTEIN 1"/>
    <property type="match status" value="1"/>
</dbReference>
<dbReference type="InterPro" id="IPR032675">
    <property type="entry name" value="LRR_dom_sf"/>
</dbReference>
<proteinExistence type="predicted"/>
<comment type="caution">
    <text evidence="5">The sequence shown here is derived from an EMBL/GenBank/DDBJ whole genome shotgun (WGS) entry which is preliminary data.</text>
</comment>
<dbReference type="OrthoDB" id="120976at2759"/>
<dbReference type="GO" id="GO:0005829">
    <property type="term" value="C:cytosol"/>
    <property type="evidence" value="ECO:0007669"/>
    <property type="project" value="TreeGrafter"/>
</dbReference>
<dbReference type="Gene3D" id="3.80.10.10">
    <property type="entry name" value="Ribonuclease Inhibitor"/>
    <property type="match status" value="1"/>
</dbReference>
<feature type="region of interest" description="Disordered" evidence="4">
    <location>
        <begin position="1"/>
        <end position="33"/>
    </location>
</feature>
<feature type="region of interest" description="Disordered" evidence="4">
    <location>
        <begin position="72"/>
        <end position="102"/>
    </location>
</feature>
<sequence>MINGGQMAPTRPQQAAKANESGGRSGRNPLKSMSIAQAVLVTSENSSKQRHTLPFPHISCPDELEDNNNTFITNLPKKDTEELRPPSPFEEEREESTAINPDNYFGMDALTKFWKMFQRQESNSRSKRPRPRSARTQYLQRLQQLQRCPEPLGIIRKCDAPKVDLHEYRMGNDFATAMGESLALLPGIDTVNLSSNRISDDAACQIIKNLVSSSTLKYLDMSSNLLCLQAAKSLCSLLQSSKTLIYLNLSRNKLNSRAIVELCDALKKCSTLTQLNLSENNFSTPGMNAIAKLLDENAKIEELYLSWNKIRGIGAQRLVEAIGYHSSLRVLDLSWNSLNSCSGHTIASALATALANNKVLMHLDLSNNGLDYEDCTILANALNSNHTVLGLHMVGNQAYVDSKGFVIPTNEPIHLQLQHKTTSIDQYERNQGAEEIATQTTYDNLWHCIDRNCWLCGRWSDYRFVWTPPHSIDKKAKVQLHLSIDDWKGDVMNLSTNDTYMLYRMLPPGKTQYFITVTTEVPSTTSSPARNVRQFYTMKDKRSSRILRHHGDEETFGTLHYANFIAMSRCEDTNPCRATMPRPNTNQVKIIKWDIKKSVFASRYKESPSKSHV</sequence>
<accession>A0A1W0AA66</accession>
<keyword evidence="2" id="KW-0433">Leucine-rich repeat</keyword>
<keyword evidence="3" id="KW-0677">Repeat</keyword>
<evidence type="ECO:0000256" key="3">
    <source>
        <dbReference type="ARBA" id="ARBA00022737"/>
    </source>
</evidence>
<dbReference type="Pfam" id="PF13516">
    <property type="entry name" value="LRR_6"/>
    <property type="match status" value="2"/>
</dbReference>
<reference evidence="5 6" key="1">
    <citation type="journal article" date="2014" name="Genome Biol. Evol.">
        <title>The secreted proteins of Achlya hypogyna and Thraustotheca clavata identify the ancestral oomycete secretome and reveal gene acquisitions by horizontal gene transfer.</title>
        <authorList>
            <person name="Misner I."/>
            <person name="Blouin N."/>
            <person name="Leonard G."/>
            <person name="Richards T.A."/>
            <person name="Lane C.E."/>
        </authorList>
    </citation>
    <scope>NUCLEOTIDE SEQUENCE [LARGE SCALE GENOMIC DNA]</scope>
    <source>
        <strain evidence="5 6">ATCC 34112</strain>
    </source>
</reference>
<dbReference type="PANTHER" id="PTHR24113">
    <property type="entry name" value="RAN GTPASE-ACTIVATING PROTEIN 1"/>
    <property type="match status" value="1"/>
</dbReference>
<feature type="non-terminal residue" evidence="5">
    <location>
        <position position="613"/>
    </location>
</feature>
<dbReference type="AlphaFoldDB" id="A0A1W0AA66"/>